<dbReference type="EMBL" id="KZ993473">
    <property type="protein sequence ID" value="RKP04760.1"/>
    <property type="molecule type" value="Genomic_DNA"/>
</dbReference>
<gene>
    <name evidence="1" type="ORF">THASP1DRAFT_26653</name>
</gene>
<evidence type="ECO:0000313" key="2">
    <source>
        <dbReference type="Proteomes" id="UP000271241"/>
    </source>
</evidence>
<dbReference type="Proteomes" id="UP000271241">
    <property type="component" value="Unassembled WGS sequence"/>
</dbReference>
<name>A0A4P9XHR5_9FUNG</name>
<reference evidence="2" key="1">
    <citation type="journal article" date="2018" name="Nat. Microbiol.">
        <title>Leveraging single-cell genomics to expand the fungal tree of life.</title>
        <authorList>
            <person name="Ahrendt S.R."/>
            <person name="Quandt C.A."/>
            <person name="Ciobanu D."/>
            <person name="Clum A."/>
            <person name="Salamov A."/>
            <person name="Andreopoulos B."/>
            <person name="Cheng J.F."/>
            <person name="Woyke T."/>
            <person name="Pelin A."/>
            <person name="Henrissat B."/>
            <person name="Reynolds N.K."/>
            <person name="Benny G.L."/>
            <person name="Smith M.E."/>
            <person name="James T.Y."/>
            <person name="Grigoriev I.V."/>
        </authorList>
    </citation>
    <scope>NUCLEOTIDE SEQUENCE [LARGE SCALE GENOMIC DNA]</scope>
    <source>
        <strain evidence="2">RSA 1356</strain>
    </source>
</reference>
<evidence type="ECO:0000313" key="1">
    <source>
        <dbReference type="EMBL" id="RKP04760.1"/>
    </source>
</evidence>
<protein>
    <submittedName>
        <fullName evidence="1">Uncharacterized protein</fullName>
    </submittedName>
</protein>
<sequence length="106" mass="11399">MWRLRVAKHTGFRVCNAVWYQVLVHMAAHPWPLMHARYLGCTCARVAGSMGLGGLLLADSTTHIGQSAKVDRDQLVAVSGTIASAAGLFNNVAYTQFGTAITKSPQ</sequence>
<keyword evidence="2" id="KW-1185">Reference proteome</keyword>
<accession>A0A4P9XHR5</accession>
<dbReference type="AlphaFoldDB" id="A0A4P9XHR5"/>
<organism evidence="1 2">
    <name type="scientific">Thamnocephalis sphaerospora</name>
    <dbReference type="NCBI Taxonomy" id="78915"/>
    <lineage>
        <taxon>Eukaryota</taxon>
        <taxon>Fungi</taxon>
        <taxon>Fungi incertae sedis</taxon>
        <taxon>Zoopagomycota</taxon>
        <taxon>Zoopagomycotina</taxon>
        <taxon>Zoopagomycetes</taxon>
        <taxon>Zoopagales</taxon>
        <taxon>Sigmoideomycetaceae</taxon>
        <taxon>Thamnocephalis</taxon>
    </lineage>
</organism>
<proteinExistence type="predicted"/>